<proteinExistence type="predicted"/>
<name>A0A0B2R3K5_GLYSO</name>
<accession>A0A0B2R3K5</accession>
<dbReference type="AlphaFoldDB" id="A0A0B2R3K5"/>
<organism evidence="1">
    <name type="scientific">Glycine soja</name>
    <name type="common">Wild soybean</name>
    <dbReference type="NCBI Taxonomy" id="3848"/>
    <lineage>
        <taxon>Eukaryota</taxon>
        <taxon>Viridiplantae</taxon>
        <taxon>Streptophyta</taxon>
        <taxon>Embryophyta</taxon>
        <taxon>Tracheophyta</taxon>
        <taxon>Spermatophyta</taxon>
        <taxon>Magnoliopsida</taxon>
        <taxon>eudicotyledons</taxon>
        <taxon>Gunneridae</taxon>
        <taxon>Pentapetalae</taxon>
        <taxon>rosids</taxon>
        <taxon>fabids</taxon>
        <taxon>Fabales</taxon>
        <taxon>Fabaceae</taxon>
        <taxon>Papilionoideae</taxon>
        <taxon>50 kb inversion clade</taxon>
        <taxon>NPAAA clade</taxon>
        <taxon>indigoferoid/millettioid clade</taxon>
        <taxon>Phaseoleae</taxon>
        <taxon>Glycine</taxon>
        <taxon>Glycine subgen. Soja</taxon>
    </lineage>
</organism>
<dbReference type="EMBL" id="KN653868">
    <property type="protein sequence ID" value="KHN26472.1"/>
    <property type="molecule type" value="Genomic_DNA"/>
</dbReference>
<gene>
    <name evidence="1" type="ORF">glysoja_035807</name>
</gene>
<dbReference type="Proteomes" id="UP000053555">
    <property type="component" value="Unassembled WGS sequence"/>
</dbReference>
<protein>
    <submittedName>
        <fullName evidence="1">Uncharacterized protein</fullName>
    </submittedName>
</protein>
<dbReference type="PANTHER" id="PTHR32011:SF2">
    <property type="entry name" value="OS08G0472400 PROTEIN"/>
    <property type="match status" value="1"/>
</dbReference>
<dbReference type="PANTHER" id="PTHR32011">
    <property type="entry name" value="OS08G0472400 PROTEIN"/>
    <property type="match status" value="1"/>
</dbReference>
<evidence type="ECO:0000313" key="1">
    <source>
        <dbReference type="EMBL" id="KHN26472.1"/>
    </source>
</evidence>
<sequence length="97" mass="10434">MMGSVLREGGWSESDISEMVSGSGSVLLDNEEVLDALVSKAERFSDSLRKSGWSSEEVKDALGLDLRPEKKGGRPPKKVATQLVGRIGKLVESVSRS</sequence>
<reference evidence="1" key="1">
    <citation type="submission" date="2014-07" db="EMBL/GenBank/DDBJ databases">
        <title>Identification of a novel salt tolerance gene in wild soybean by whole-genome sequencing.</title>
        <authorList>
            <person name="Lam H.-M."/>
            <person name="Qi X."/>
            <person name="Li M.-W."/>
            <person name="Liu X."/>
            <person name="Xie M."/>
            <person name="Ni M."/>
            <person name="Xu X."/>
        </authorList>
    </citation>
    <scope>NUCLEOTIDE SEQUENCE [LARGE SCALE GENOMIC DNA]</scope>
    <source>
        <tissue evidence="1">Root</tissue>
    </source>
</reference>